<reference evidence="3" key="2">
    <citation type="journal article" date="2021" name="PeerJ">
        <title>Extensive microbial diversity within the chicken gut microbiome revealed by metagenomics and culture.</title>
        <authorList>
            <person name="Gilroy R."/>
            <person name="Ravi A."/>
            <person name="Getino M."/>
            <person name="Pursley I."/>
            <person name="Horton D.L."/>
            <person name="Alikhan N.F."/>
            <person name="Baker D."/>
            <person name="Gharbi K."/>
            <person name="Hall N."/>
            <person name="Watson M."/>
            <person name="Adriaenssens E.M."/>
            <person name="Foster-Nyarko E."/>
            <person name="Jarju S."/>
            <person name="Secka A."/>
            <person name="Antonio M."/>
            <person name="Oren A."/>
            <person name="Chaudhuri R.R."/>
            <person name="La Ragione R."/>
            <person name="Hildebrand F."/>
            <person name="Pallen M.J."/>
        </authorList>
    </citation>
    <scope>NUCLEOTIDE SEQUENCE</scope>
    <source>
        <strain evidence="3">CHK184-25365</strain>
    </source>
</reference>
<reference evidence="3" key="1">
    <citation type="submission" date="2020-10" db="EMBL/GenBank/DDBJ databases">
        <authorList>
            <person name="Gilroy R."/>
        </authorList>
    </citation>
    <scope>NUCLEOTIDE SEQUENCE</scope>
    <source>
        <strain evidence="3">CHK184-25365</strain>
    </source>
</reference>
<accession>A0A9D1AJX9</accession>
<proteinExistence type="predicted"/>
<evidence type="ECO:0000256" key="1">
    <source>
        <dbReference type="SAM" id="Phobius"/>
    </source>
</evidence>
<dbReference type="EMBL" id="DVGY01000152">
    <property type="protein sequence ID" value="HIR41500.1"/>
    <property type="molecule type" value="Genomic_DNA"/>
</dbReference>
<dbReference type="AlphaFoldDB" id="A0A9D1AJX9"/>
<keyword evidence="1" id="KW-0472">Membrane</keyword>
<keyword evidence="1" id="KW-0812">Transmembrane</keyword>
<gene>
    <name evidence="3" type="ORF">IAB36_06720</name>
</gene>
<keyword evidence="1" id="KW-1133">Transmembrane helix</keyword>
<dbReference type="InterPro" id="IPR025377">
    <property type="entry name" value="DUF4367"/>
</dbReference>
<name>A0A9D1AJX9_9FIRM</name>
<evidence type="ECO:0000313" key="4">
    <source>
        <dbReference type="Proteomes" id="UP000886749"/>
    </source>
</evidence>
<evidence type="ECO:0000313" key="3">
    <source>
        <dbReference type="EMBL" id="HIR41500.1"/>
    </source>
</evidence>
<feature type="transmembrane region" description="Helical" evidence="1">
    <location>
        <begin position="23"/>
        <end position="45"/>
    </location>
</feature>
<evidence type="ECO:0000259" key="2">
    <source>
        <dbReference type="Pfam" id="PF14285"/>
    </source>
</evidence>
<organism evidence="3 4">
    <name type="scientific">Candidatus Egerieicola pullicola</name>
    <dbReference type="NCBI Taxonomy" id="2840775"/>
    <lineage>
        <taxon>Bacteria</taxon>
        <taxon>Bacillati</taxon>
        <taxon>Bacillota</taxon>
        <taxon>Clostridia</taxon>
        <taxon>Eubacteriales</taxon>
        <taxon>Oscillospiraceae</taxon>
        <taxon>Oscillospiraceae incertae sedis</taxon>
        <taxon>Candidatus Egerieicola</taxon>
    </lineage>
</organism>
<feature type="domain" description="DUF4367" evidence="2">
    <location>
        <begin position="360"/>
        <end position="413"/>
    </location>
</feature>
<comment type="caution">
    <text evidence="3">The sequence shown here is derived from an EMBL/GenBank/DDBJ whole genome shotgun (WGS) entry which is preliminary data.</text>
</comment>
<sequence length="427" mass="47931">MTIQTSPLREQILQKRKKRNRKILLFLLMGAVFLAAVITAVVLLVNQPKPEQQPTGPWLKEIRPTQAGGAYSYQVTGGITAEQAQCPLPCYTFIPPAGYTQVLNAQEDANALSYHYTDLYSTLGKEDFVRWDCENFASIWGEDYQHWVEFGNVRSEEVQEDRIRFEQQFAMDGVTVDFEAGVTPTRWKLGDSTLYYGSNGEITQIVWIYENSLLSLTTTQILDQGAVLDWVTNQMDYTQAQPIYTSSLTLVRGESFQEYNARNPGGEGYYIQSFRAEGNPKLPEDIAPYDFAVPPEGFSQTTQSGSEEEVFRTPDALKGYTTRYRGENGRIQIYNHAGSTPVLGLDSMAIQGESFNGVAYQPVEDVTVNGQPGFYYQDGNTSKLAWITDYLTVELYYEGQITKEELLALGESLVPKPTEAQPDEAGQ</sequence>
<dbReference type="Proteomes" id="UP000886749">
    <property type="component" value="Unassembled WGS sequence"/>
</dbReference>
<protein>
    <submittedName>
        <fullName evidence="3">DUF4367 domain-containing protein</fullName>
    </submittedName>
</protein>
<dbReference type="Pfam" id="PF14285">
    <property type="entry name" value="DUF4367"/>
    <property type="match status" value="1"/>
</dbReference>